<dbReference type="GO" id="GO:0006281">
    <property type="term" value="P:DNA repair"/>
    <property type="evidence" value="ECO:0007669"/>
    <property type="project" value="UniProtKB-KW"/>
</dbReference>
<dbReference type="RefSeq" id="WP_085499443.1">
    <property type="nucleotide sequence ID" value="NZ_FXAO01000005.1"/>
</dbReference>
<dbReference type="InterPro" id="IPR020084">
    <property type="entry name" value="NUDIX_hydrolase_CS"/>
</dbReference>
<keyword evidence="6" id="KW-0227">DNA damage</keyword>
<dbReference type="Pfam" id="PF00293">
    <property type="entry name" value="NUDIX"/>
    <property type="match status" value="1"/>
</dbReference>
<dbReference type="PROSITE" id="PS00893">
    <property type="entry name" value="NUDIX_BOX"/>
    <property type="match status" value="1"/>
</dbReference>
<dbReference type="GO" id="GO:0044716">
    <property type="term" value="F:8-oxo-GDP phosphatase activity"/>
    <property type="evidence" value="ECO:0007669"/>
    <property type="project" value="TreeGrafter"/>
</dbReference>
<name>A0A1X7KA74_9FLAO</name>
<evidence type="ECO:0000256" key="17">
    <source>
        <dbReference type="RuleBase" id="RU003476"/>
    </source>
</evidence>
<evidence type="ECO:0000256" key="15">
    <source>
        <dbReference type="ARBA" id="ARBA00041979"/>
    </source>
</evidence>
<evidence type="ECO:0000313" key="20">
    <source>
        <dbReference type="Proteomes" id="UP000193420"/>
    </source>
</evidence>
<keyword evidence="7 17" id="KW-0378">Hydrolase</keyword>
<reference evidence="20" key="1">
    <citation type="submission" date="2017-04" db="EMBL/GenBank/DDBJ databases">
        <authorList>
            <person name="Varghese N."/>
            <person name="Submissions S."/>
        </authorList>
    </citation>
    <scope>NUCLEOTIDE SEQUENCE [LARGE SCALE GENOMIC DNA]</scope>
    <source>
        <strain evidence="20">DSM 19835</strain>
    </source>
</reference>
<protein>
    <recommendedName>
        <fullName evidence="13">8-oxo-dGTP diphosphatase</fullName>
        <ecNumber evidence="12">3.6.1.55</ecNumber>
    </recommendedName>
    <alternativeName>
        <fullName evidence="16">7,8-dihydro-8-oxoguanine-triphosphatase</fullName>
    </alternativeName>
    <alternativeName>
        <fullName evidence="15">Mutator protein MutT</fullName>
    </alternativeName>
    <alternativeName>
        <fullName evidence="14">dGTP pyrophosphohydrolase</fullName>
    </alternativeName>
</protein>
<dbReference type="EMBL" id="FXAO01000005">
    <property type="protein sequence ID" value="SMG37736.1"/>
    <property type="molecule type" value="Genomic_DNA"/>
</dbReference>
<dbReference type="Proteomes" id="UP000193420">
    <property type="component" value="Unassembled WGS sequence"/>
</dbReference>
<organism evidence="19 20">
    <name type="scientific">Arenibacter troitsensis</name>
    <dbReference type="NCBI Taxonomy" id="188872"/>
    <lineage>
        <taxon>Bacteria</taxon>
        <taxon>Pseudomonadati</taxon>
        <taxon>Bacteroidota</taxon>
        <taxon>Flavobacteriia</taxon>
        <taxon>Flavobacteriales</taxon>
        <taxon>Flavobacteriaceae</taxon>
        <taxon>Arenibacter</taxon>
    </lineage>
</organism>
<keyword evidence="3" id="KW-0515">Mutator protein</keyword>
<comment type="catalytic activity">
    <reaction evidence="10">
        <text>8-oxo-dGTP + H2O = 8-oxo-dGMP + diphosphate + H(+)</text>
        <dbReference type="Rhea" id="RHEA:31575"/>
        <dbReference type="ChEBI" id="CHEBI:15377"/>
        <dbReference type="ChEBI" id="CHEBI:15378"/>
        <dbReference type="ChEBI" id="CHEBI:33019"/>
        <dbReference type="ChEBI" id="CHEBI:63224"/>
        <dbReference type="ChEBI" id="CHEBI:77896"/>
        <dbReference type="EC" id="3.6.1.55"/>
    </reaction>
</comment>
<evidence type="ECO:0000256" key="2">
    <source>
        <dbReference type="ARBA" id="ARBA00005582"/>
    </source>
</evidence>
<evidence type="ECO:0000256" key="4">
    <source>
        <dbReference type="ARBA" id="ARBA00022705"/>
    </source>
</evidence>
<dbReference type="PROSITE" id="PS51462">
    <property type="entry name" value="NUDIX"/>
    <property type="match status" value="1"/>
</dbReference>
<evidence type="ECO:0000256" key="12">
    <source>
        <dbReference type="ARBA" id="ARBA00038905"/>
    </source>
</evidence>
<keyword evidence="5" id="KW-0479">Metal-binding</keyword>
<accession>A0A1X7KA74</accession>
<comment type="catalytic activity">
    <reaction evidence="11">
        <text>8-oxo-GTP + H2O = 8-oxo-GMP + diphosphate + H(+)</text>
        <dbReference type="Rhea" id="RHEA:67616"/>
        <dbReference type="ChEBI" id="CHEBI:15377"/>
        <dbReference type="ChEBI" id="CHEBI:15378"/>
        <dbReference type="ChEBI" id="CHEBI:33019"/>
        <dbReference type="ChEBI" id="CHEBI:143553"/>
        <dbReference type="ChEBI" id="CHEBI:145694"/>
    </reaction>
</comment>
<dbReference type="GO" id="GO:0006260">
    <property type="term" value="P:DNA replication"/>
    <property type="evidence" value="ECO:0007669"/>
    <property type="project" value="UniProtKB-KW"/>
</dbReference>
<dbReference type="GO" id="GO:0008413">
    <property type="term" value="F:8-oxo-7,8-dihydroguanosine triphosphate pyrophosphatase activity"/>
    <property type="evidence" value="ECO:0007669"/>
    <property type="project" value="TreeGrafter"/>
</dbReference>
<dbReference type="STRING" id="188872.SAMN03080602_02660"/>
<dbReference type="EC" id="3.6.1.55" evidence="12"/>
<dbReference type="OrthoDB" id="9810648at2"/>
<keyword evidence="8" id="KW-0460">Magnesium</keyword>
<sequence>MKNAIKVACAIIVIDHKFLVVQRNENMNLPLKWEFPGGKIEQNETDEQCVLREIEEELNIEVTLVKRLTSSFFEYPNIAIELIPFLANYEKGEIKLKEHKQYILLNKKELIRLDWADADLPIVKELQEL</sequence>
<dbReference type="InterPro" id="IPR015797">
    <property type="entry name" value="NUDIX_hydrolase-like_dom_sf"/>
</dbReference>
<evidence type="ECO:0000259" key="18">
    <source>
        <dbReference type="PROSITE" id="PS51462"/>
    </source>
</evidence>
<evidence type="ECO:0000256" key="3">
    <source>
        <dbReference type="ARBA" id="ARBA00022457"/>
    </source>
</evidence>
<dbReference type="PANTHER" id="PTHR47707:SF1">
    <property type="entry name" value="NUDIX HYDROLASE FAMILY PROTEIN"/>
    <property type="match status" value="1"/>
</dbReference>
<dbReference type="AlphaFoldDB" id="A0A1X7KA74"/>
<evidence type="ECO:0000256" key="5">
    <source>
        <dbReference type="ARBA" id="ARBA00022723"/>
    </source>
</evidence>
<evidence type="ECO:0000256" key="7">
    <source>
        <dbReference type="ARBA" id="ARBA00022801"/>
    </source>
</evidence>
<dbReference type="GO" id="GO:0044715">
    <property type="term" value="F:8-oxo-dGDP phosphatase activity"/>
    <property type="evidence" value="ECO:0007669"/>
    <property type="project" value="TreeGrafter"/>
</dbReference>
<dbReference type="Gene3D" id="3.90.79.10">
    <property type="entry name" value="Nucleoside Triphosphate Pyrophosphohydrolase"/>
    <property type="match status" value="1"/>
</dbReference>
<keyword evidence="20" id="KW-1185">Reference proteome</keyword>
<evidence type="ECO:0000256" key="13">
    <source>
        <dbReference type="ARBA" id="ARBA00040794"/>
    </source>
</evidence>
<evidence type="ECO:0000256" key="1">
    <source>
        <dbReference type="ARBA" id="ARBA00001946"/>
    </source>
</evidence>
<proteinExistence type="inferred from homology"/>
<comment type="cofactor">
    <cofactor evidence="1">
        <name>Mg(2+)</name>
        <dbReference type="ChEBI" id="CHEBI:18420"/>
    </cofactor>
</comment>
<evidence type="ECO:0000256" key="10">
    <source>
        <dbReference type="ARBA" id="ARBA00035861"/>
    </source>
</evidence>
<comment type="similarity">
    <text evidence="2 17">Belongs to the Nudix hydrolase family.</text>
</comment>
<dbReference type="PANTHER" id="PTHR47707">
    <property type="entry name" value="8-OXO-DGTP DIPHOSPHATASE"/>
    <property type="match status" value="1"/>
</dbReference>
<dbReference type="InterPro" id="IPR020476">
    <property type="entry name" value="Nudix_hydrolase"/>
</dbReference>
<feature type="domain" description="Nudix hydrolase" evidence="18">
    <location>
        <begin position="2"/>
        <end position="128"/>
    </location>
</feature>
<dbReference type="GO" id="GO:0046872">
    <property type="term" value="F:metal ion binding"/>
    <property type="evidence" value="ECO:0007669"/>
    <property type="project" value="UniProtKB-KW"/>
</dbReference>
<dbReference type="SUPFAM" id="SSF55811">
    <property type="entry name" value="Nudix"/>
    <property type="match status" value="1"/>
</dbReference>
<evidence type="ECO:0000256" key="14">
    <source>
        <dbReference type="ARBA" id="ARBA00041592"/>
    </source>
</evidence>
<dbReference type="GO" id="GO:0035539">
    <property type="term" value="F:8-oxo-7,8-dihydrodeoxyguanosine triphosphate pyrophosphatase activity"/>
    <property type="evidence" value="ECO:0007669"/>
    <property type="project" value="UniProtKB-EC"/>
</dbReference>
<evidence type="ECO:0000256" key="8">
    <source>
        <dbReference type="ARBA" id="ARBA00022842"/>
    </source>
</evidence>
<dbReference type="PRINTS" id="PR00502">
    <property type="entry name" value="NUDIXFAMILY"/>
</dbReference>
<evidence type="ECO:0000256" key="9">
    <source>
        <dbReference type="ARBA" id="ARBA00023204"/>
    </source>
</evidence>
<keyword evidence="9" id="KW-0234">DNA repair</keyword>
<dbReference type="InterPro" id="IPR047127">
    <property type="entry name" value="MutT-like"/>
</dbReference>
<evidence type="ECO:0000256" key="16">
    <source>
        <dbReference type="ARBA" id="ARBA00042798"/>
    </source>
</evidence>
<dbReference type="InterPro" id="IPR000086">
    <property type="entry name" value="NUDIX_hydrolase_dom"/>
</dbReference>
<dbReference type="CDD" id="cd03425">
    <property type="entry name" value="NUDIX_MutT_NudA_like"/>
    <property type="match status" value="1"/>
</dbReference>
<evidence type="ECO:0000256" key="11">
    <source>
        <dbReference type="ARBA" id="ARBA00036904"/>
    </source>
</evidence>
<keyword evidence="4" id="KW-0235">DNA replication</keyword>
<gene>
    <name evidence="19" type="ORF">SAMN03080602_02660</name>
</gene>
<evidence type="ECO:0000256" key="6">
    <source>
        <dbReference type="ARBA" id="ARBA00022763"/>
    </source>
</evidence>
<evidence type="ECO:0000313" key="19">
    <source>
        <dbReference type="EMBL" id="SMG37736.1"/>
    </source>
</evidence>